<feature type="compositionally biased region" description="Polar residues" evidence="1">
    <location>
        <begin position="61"/>
        <end position="76"/>
    </location>
</feature>
<keyword evidence="2" id="KW-0812">Transmembrane</keyword>
<feature type="transmembrane region" description="Helical" evidence="2">
    <location>
        <begin position="138"/>
        <end position="162"/>
    </location>
</feature>
<feature type="transmembrane region" description="Helical" evidence="2">
    <location>
        <begin position="693"/>
        <end position="715"/>
    </location>
</feature>
<evidence type="ECO:0000259" key="3">
    <source>
        <dbReference type="Pfam" id="PF20163"/>
    </source>
</evidence>
<feature type="transmembrane region" description="Helical" evidence="2">
    <location>
        <begin position="475"/>
        <end position="496"/>
    </location>
</feature>
<feature type="transmembrane region" description="Helical" evidence="2">
    <location>
        <begin position="194"/>
        <end position="215"/>
    </location>
</feature>
<dbReference type="EMBL" id="ML977341">
    <property type="protein sequence ID" value="KAF2109788.1"/>
    <property type="molecule type" value="Genomic_DNA"/>
</dbReference>
<name>A0A6A5YUN3_9PLEO</name>
<dbReference type="AlphaFoldDB" id="A0A6A5YUN3"/>
<protein>
    <recommendedName>
        <fullName evidence="3">DUF6536 domain-containing protein</fullName>
    </recommendedName>
</protein>
<feature type="region of interest" description="Disordered" evidence="1">
    <location>
        <begin position="61"/>
        <end position="81"/>
    </location>
</feature>
<dbReference type="Pfam" id="PF20163">
    <property type="entry name" value="DUF6536"/>
    <property type="match status" value="1"/>
</dbReference>
<dbReference type="InterPro" id="IPR046623">
    <property type="entry name" value="DUF6536"/>
</dbReference>
<accession>A0A6A5YUN3</accession>
<feature type="compositionally biased region" description="Polar residues" evidence="1">
    <location>
        <begin position="29"/>
        <end position="44"/>
    </location>
</feature>
<feature type="transmembrane region" description="Helical" evidence="2">
    <location>
        <begin position="250"/>
        <end position="267"/>
    </location>
</feature>
<gene>
    <name evidence="4" type="ORF">BDV96DRAFT_585370</name>
</gene>
<keyword evidence="2" id="KW-1133">Transmembrane helix</keyword>
<dbReference type="OrthoDB" id="5429634at2759"/>
<feature type="region of interest" description="Disordered" evidence="1">
    <location>
        <begin position="1"/>
        <end position="44"/>
    </location>
</feature>
<feature type="domain" description="DUF6536" evidence="3">
    <location>
        <begin position="139"/>
        <end position="290"/>
    </location>
</feature>
<evidence type="ECO:0000313" key="5">
    <source>
        <dbReference type="Proteomes" id="UP000799770"/>
    </source>
</evidence>
<evidence type="ECO:0000256" key="2">
    <source>
        <dbReference type="SAM" id="Phobius"/>
    </source>
</evidence>
<feature type="transmembrane region" description="Helical" evidence="2">
    <location>
        <begin position="565"/>
        <end position="589"/>
    </location>
</feature>
<keyword evidence="5" id="KW-1185">Reference proteome</keyword>
<sequence length="870" mass="97698">MVSPAERNGEVAAPEERNTLLEPQPCPDPNQQSYSRIQPTTTDAQITAVERLDGSLDALQLASSTPTPAPQSNFQESDPDATALVEPSLSSLTSSAHRPTLSDVTYGSIELLSPWFPRIDPTNKRAKTFWTWKSRREVVLWTAFTTIFIVFVVNLTLTILSWNRLSNDTPDKYLRNLYSGDCDIVKRASVLTHLLINILSTLMLSASNLCLQLIAAPSRIDINKAHQRRIWLDIGVPSLRNLKHISRWRCLVWGILATSSLPIHFLYNSAVFSSFTMNTYAELTVTGDFFAQPLSNETITGSGPLLPGSFSYNQTYGDARFSPIVNRLTSDYRDHAEAFSTVSTLQGLRVYSNPLVWRPNLFAIAANNNVSSLLPGAPNCSVLPCEVEANSRNASLLHWETYINGGIRGGGLCEWTDSRMVPRCYRLSDWTEDDARAWRMGSPYGFEIDHFLINRHPVTESELNQQRCHLQCSPVILLVVTIFNSLKCLCILWVIFSSDGDTICTLGDAIATFLERPDPITRDYGVASKDTATHKGKLSPSTEAERITAKLQPRLWARASSTRRWVWSILGFLLVITFALVCTVQGILIQKRYGGNTSFAGLYRLGFGTANFSELISWNQPEDGSRGLFANILIANVWQVLASLLYFVFNAILSCQLFSAEWAQYGHERKTLRVSHPRSIQRGSFFISMPLRYGLPIMAVFAVLHWLISQSAFVIRVMVFDWDGTSLPGLTMSGFSILPCLTSLLLGVLCFLAYFLNSYLRRYSCVPGQPFTSTCSLAISANCHRPAQDTDAHLLPVQWGIYEEDDRSGAKCAFTTSRYVRAPEVGDVLWGLPALPTNEAEKSKALRRIRRFWTQQWRRTLKKFRRQKDE</sequence>
<dbReference type="PANTHER" id="PTHR35395">
    <property type="entry name" value="DUF6536 DOMAIN-CONTAINING PROTEIN"/>
    <property type="match status" value="1"/>
</dbReference>
<dbReference type="PANTHER" id="PTHR35395:SF1">
    <property type="entry name" value="DUF6536 DOMAIN-CONTAINING PROTEIN"/>
    <property type="match status" value="1"/>
</dbReference>
<keyword evidence="2" id="KW-0472">Membrane</keyword>
<evidence type="ECO:0000313" key="4">
    <source>
        <dbReference type="EMBL" id="KAF2109788.1"/>
    </source>
</evidence>
<feature type="transmembrane region" description="Helical" evidence="2">
    <location>
        <begin position="735"/>
        <end position="756"/>
    </location>
</feature>
<organism evidence="4 5">
    <name type="scientific">Lophiotrema nucula</name>
    <dbReference type="NCBI Taxonomy" id="690887"/>
    <lineage>
        <taxon>Eukaryota</taxon>
        <taxon>Fungi</taxon>
        <taxon>Dikarya</taxon>
        <taxon>Ascomycota</taxon>
        <taxon>Pezizomycotina</taxon>
        <taxon>Dothideomycetes</taxon>
        <taxon>Pleosporomycetidae</taxon>
        <taxon>Pleosporales</taxon>
        <taxon>Lophiotremataceae</taxon>
        <taxon>Lophiotrema</taxon>
    </lineage>
</organism>
<proteinExistence type="predicted"/>
<feature type="transmembrane region" description="Helical" evidence="2">
    <location>
        <begin position="628"/>
        <end position="649"/>
    </location>
</feature>
<evidence type="ECO:0000256" key="1">
    <source>
        <dbReference type="SAM" id="MobiDB-lite"/>
    </source>
</evidence>
<reference evidence="4" key="1">
    <citation type="journal article" date="2020" name="Stud. Mycol.">
        <title>101 Dothideomycetes genomes: a test case for predicting lifestyles and emergence of pathogens.</title>
        <authorList>
            <person name="Haridas S."/>
            <person name="Albert R."/>
            <person name="Binder M."/>
            <person name="Bloem J."/>
            <person name="Labutti K."/>
            <person name="Salamov A."/>
            <person name="Andreopoulos B."/>
            <person name="Baker S."/>
            <person name="Barry K."/>
            <person name="Bills G."/>
            <person name="Bluhm B."/>
            <person name="Cannon C."/>
            <person name="Castanera R."/>
            <person name="Culley D."/>
            <person name="Daum C."/>
            <person name="Ezra D."/>
            <person name="Gonzalez J."/>
            <person name="Henrissat B."/>
            <person name="Kuo A."/>
            <person name="Liang C."/>
            <person name="Lipzen A."/>
            <person name="Lutzoni F."/>
            <person name="Magnuson J."/>
            <person name="Mondo S."/>
            <person name="Nolan M."/>
            <person name="Ohm R."/>
            <person name="Pangilinan J."/>
            <person name="Park H.-J."/>
            <person name="Ramirez L."/>
            <person name="Alfaro M."/>
            <person name="Sun H."/>
            <person name="Tritt A."/>
            <person name="Yoshinaga Y."/>
            <person name="Zwiers L.-H."/>
            <person name="Turgeon B."/>
            <person name="Goodwin S."/>
            <person name="Spatafora J."/>
            <person name="Crous P."/>
            <person name="Grigoriev I."/>
        </authorList>
    </citation>
    <scope>NUCLEOTIDE SEQUENCE</scope>
    <source>
        <strain evidence="4">CBS 627.86</strain>
    </source>
</reference>
<dbReference type="Proteomes" id="UP000799770">
    <property type="component" value="Unassembled WGS sequence"/>
</dbReference>